<keyword evidence="1" id="KW-0175">Coiled coil</keyword>
<feature type="coiled-coil region" evidence="1">
    <location>
        <begin position="5"/>
        <end position="123"/>
    </location>
</feature>
<protein>
    <submittedName>
        <fullName evidence="3">Uncharacterized protein</fullName>
    </submittedName>
</protein>
<dbReference type="Proteomes" id="UP000050741">
    <property type="component" value="Unassembled WGS sequence"/>
</dbReference>
<name>A0A183BUH2_GLOPA</name>
<reference evidence="2" key="1">
    <citation type="submission" date="2014-05" db="EMBL/GenBank/DDBJ databases">
        <title>The genome and life-stage specific transcriptomes of Globodera pallida elucidate key aspects of plant parasitism by a cyst nematode.</title>
        <authorList>
            <person name="Cotton J.A."/>
            <person name="Lilley C.J."/>
            <person name="Jones L.M."/>
            <person name="Kikuchi T."/>
            <person name="Reid A.J."/>
            <person name="Thorpe P."/>
            <person name="Tsai I.J."/>
            <person name="Beasley H."/>
            <person name="Blok V."/>
            <person name="Cock P.J.A."/>
            <person name="Van den Akker S.E."/>
            <person name="Holroyd N."/>
            <person name="Hunt M."/>
            <person name="Mantelin S."/>
            <person name="Naghra H."/>
            <person name="Pain A."/>
            <person name="Palomares-Rius J.E."/>
            <person name="Zarowiecki M."/>
            <person name="Berriman M."/>
            <person name="Jones J.T."/>
            <person name="Urwin P.E."/>
        </authorList>
    </citation>
    <scope>NUCLEOTIDE SEQUENCE [LARGE SCALE GENOMIC DNA]</scope>
    <source>
        <strain evidence="2">Lindley</strain>
    </source>
</reference>
<dbReference type="WBParaSite" id="GPLIN_000425800">
    <property type="protein sequence ID" value="GPLIN_000425800"/>
    <property type="gene ID" value="GPLIN_000425800"/>
</dbReference>
<keyword evidence="2" id="KW-1185">Reference proteome</keyword>
<evidence type="ECO:0000313" key="3">
    <source>
        <dbReference type="WBParaSite" id="GPLIN_000425800"/>
    </source>
</evidence>
<evidence type="ECO:0000313" key="2">
    <source>
        <dbReference type="Proteomes" id="UP000050741"/>
    </source>
</evidence>
<dbReference type="AlphaFoldDB" id="A0A183BUH2"/>
<sequence>MEKRVEKLEHENKELRAELEHQKQLKEQLERKIDESLKSVQAMVDAELEKCQNKQQQTIDELTEKLKVSIEQLSLMRQGEHEKLSNANKNLIEEIKEQREMDLAELEKQKLSNANKFAEIEQKNSLQHEKIVKLEQYQKEQQQRRRRLPLELKCEVISALPFQHGRYMLLLCRSIAKNCIALVRKQKAQFEVQSF</sequence>
<organism evidence="2 3">
    <name type="scientific">Globodera pallida</name>
    <name type="common">Potato cyst nematode worm</name>
    <name type="synonym">Heterodera pallida</name>
    <dbReference type="NCBI Taxonomy" id="36090"/>
    <lineage>
        <taxon>Eukaryota</taxon>
        <taxon>Metazoa</taxon>
        <taxon>Ecdysozoa</taxon>
        <taxon>Nematoda</taxon>
        <taxon>Chromadorea</taxon>
        <taxon>Rhabditida</taxon>
        <taxon>Tylenchina</taxon>
        <taxon>Tylenchomorpha</taxon>
        <taxon>Tylenchoidea</taxon>
        <taxon>Heteroderidae</taxon>
        <taxon>Heteroderinae</taxon>
        <taxon>Globodera</taxon>
    </lineage>
</organism>
<reference evidence="3" key="2">
    <citation type="submission" date="2016-06" db="UniProtKB">
        <authorList>
            <consortium name="WormBaseParasite"/>
        </authorList>
    </citation>
    <scope>IDENTIFICATION</scope>
</reference>
<evidence type="ECO:0000256" key="1">
    <source>
        <dbReference type="SAM" id="Coils"/>
    </source>
</evidence>
<proteinExistence type="predicted"/>
<accession>A0A183BUH2</accession>